<dbReference type="PROSITE" id="PS00018">
    <property type="entry name" value="EF_HAND_1"/>
    <property type="match status" value="2"/>
</dbReference>
<proteinExistence type="predicted"/>
<protein>
    <submittedName>
        <fullName evidence="5">CAPSL</fullName>
    </submittedName>
</protein>
<feature type="domain" description="EF-hand" evidence="4">
    <location>
        <begin position="75"/>
        <end position="110"/>
    </location>
</feature>
<dbReference type="SUPFAM" id="SSF47473">
    <property type="entry name" value="EF-hand"/>
    <property type="match status" value="1"/>
</dbReference>
<evidence type="ECO:0000256" key="1">
    <source>
        <dbReference type="ARBA" id="ARBA00022723"/>
    </source>
</evidence>
<keyword evidence="3" id="KW-0106">Calcium</keyword>
<keyword evidence="6" id="KW-1185">Reference proteome</keyword>
<name>A0A7J7IUW7_BUGNE</name>
<dbReference type="InterPro" id="IPR018247">
    <property type="entry name" value="EF_Hand_1_Ca_BS"/>
</dbReference>
<evidence type="ECO:0000256" key="3">
    <source>
        <dbReference type="ARBA" id="ARBA00022837"/>
    </source>
</evidence>
<evidence type="ECO:0000313" key="5">
    <source>
        <dbReference type="EMBL" id="KAF6017713.1"/>
    </source>
</evidence>
<dbReference type="OrthoDB" id="444540at2759"/>
<dbReference type="AlphaFoldDB" id="A0A7J7IUW7"/>
<dbReference type="GO" id="GO:0005509">
    <property type="term" value="F:calcium ion binding"/>
    <property type="evidence" value="ECO:0007669"/>
    <property type="project" value="InterPro"/>
</dbReference>
<dbReference type="Pfam" id="PF13499">
    <property type="entry name" value="EF-hand_7"/>
    <property type="match status" value="2"/>
</dbReference>
<feature type="domain" description="EF-hand" evidence="4">
    <location>
        <begin position="111"/>
        <end position="146"/>
    </location>
</feature>
<dbReference type="CDD" id="cd00051">
    <property type="entry name" value="EFh"/>
    <property type="match status" value="1"/>
</dbReference>
<dbReference type="PANTHER" id="PTHR34524">
    <property type="entry name" value="CALCYPHOSIN"/>
    <property type="match status" value="1"/>
</dbReference>
<dbReference type="FunFam" id="1.10.238.10:FF:000178">
    <property type="entry name" value="Calmodulin-2 A"/>
    <property type="match status" value="1"/>
</dbReference>
<comment type="caution">
    <text evidence="5">The sequence shown here is derived from an EMBL/GenBank/DDBJ whole genome shotgun (WGS) entry which is preliminary data.</text>
</comment>
<reference evidence="5" key="1">
    <citation type="submission" date="2020-06" db="EMBL/GenBank/DDBJ databases">
        <title>Draft genome of Bugula neritina, a colonial animal packing powerful symbionts and potential medicines.</title>
        <authorList>
            <person name="Rayko M."/>
        </authorList>
    </citation>
    <scope>NUCLEOTIDE SEQUENCE [LARGE SCALE GENOMIC DNA]</scope>
    <source>
        <strain evidence="5">Kwan_BN1</strain>
    </source>
</reference>
<gene>
    <name evidence="5" type="ORF">EB796_023995</name>
</gene>
<keyword evidence="1" id="KW-0479">Metal-binding</keyword>
<sequence>MACTQRGNRELKKKAEAQLKSTKDPLERLRLQCLARGANGIKGLGRSFRIMDDDGSRSIDYKEFAKGMHDYGLTLEKEEIQDLFSRFDQDGSGTVDFEEFLKNLRPPMSNRRKDLINKAFMKMDKTGDGTLTVEDLKGVYSVKHHKKYQNGEWTEEQCLREFLDSFDTPNEKDGVITKEEFLNYYSGVSASIDQDAYFDLMMRNAYQIKD</sequence>
<dbReference type="InterPro" id="IPR051581">
    <property type="entry name" value="Ca-bind"/>
</dbReference>
<dbReference type="InterPro" id="IPR002048">
    <property type="entry name" value="EF_hand_dom"/>
</dbReference>
<dbReference type="InterPro" id="IPR011992">
    <property type="entry name" value="EF-hand-dom_pair"/>
</dbReference>
<evidence type="ECO:0000256" key="2">
    <source>
        <dbReference type="ARBA" id="ARBA00022737"/>
    </source>
</evidence>
<dbReference type="GO" id="GO:0043226">
    <property type="term" value="C:organelle"/>
    <property type="evidence" value="ECO:0007669"/>
    <property type="project" value="UniProtKB-ARBA"/>
</dbReference>
<evidence type="ECO:0000259" key="4">
    <source>
        <dbReference type="PROSITE" id="PS50222"/>
    </source>
</evidence>
<organism evidence="5 6">
    <name type="scientific">Bugula neritina</name>
    <name type="common">Brown bryozoan</name>
    <name type="synonym">Sertularia neritina</name>
    <dbReference type="NCBI Taxonomy" id="10212"/>
    <lineage>
        <taxon>Eukaryota</taxon>
        <taxon>Metazoa</taxon>
        <taxon>Spiralia</taxon>
        <taxon>Lophotrochozoa</taxon>
        <taxon>Bryozoa</taxon>
        <taxon>Gymnolaemata</taxon>
        <taxon>Cheilostomatida</taxon>
        <taxon>Flustrina</taxon>
        <taxon>Buguloidea</taxon>
        <taxon>Bugulidae</taxon>
        <taxon>Bugula</taxon>
    </lineage>
</organism>
<dbReference type="Proteomes" id="UP000593567">
    <property type="component" value="Unassembled WGS sequence"/>
</dbReference>
<feature type="domain" description="EF-hand" evidence="4">
    <location>
        <begin position="39"/>
        <end position="74"/>
    </location>
</feature>
<dbReference type="PANTHER" id="PTHR34524:SF6">
    <property type="entry name" value="CALCYPHOSINE LIKE"/>
    <property type="match status" value="1"/>
</dbReference>
<dbReference type="PROSITE" id="PS50222">
    <property type="entry name" value="EF_HAND_2"/>
    <property type="match status" value="3"/>
</dbReference>
<keyword evidence="2" id="KW-0677">Repeat</keyword>
<dbReference type="EMBL" id="VXIV02003366">
    <property type="protein sequence ID" value="KAF6017713.1"/>
    <property type="molecule type" value="Genomic_DNA"/>
</dbReference>
<accession>A0A7J7IUW7</accession>
<evidence type="ECO:0000313" key="6">
    <source>
        <dbReference type="Proteomes" id="UP000593567"/>
    </source>
</evidence>
<dbReference type="SMART" id="SM00054">
    <property type="entry name" value="EFh"/>
    <property type="match status" value="4"/>
</dbReference>
<dbReference type="Gene3D" id="1.10.238.10">
    <property type="entry name" value="EF-hand"/>
    <property type="match status" value="2"/>
</dbReference>